<evidence type="ECO:0000256" key="18">
    <source>
        <dbReference type="SAM" id="SignalP"/>
    </source>
</evidence>
<keyword evidence="21" id="KW-1185">Reference proteome</keyword>
<dbReference type="EC" id="3.4.21.107" evidence="5"/>
<dbReference type="KEGG" id="tcy:Thicy_0888"/>
<evidence type="ECO:0000256" key="10">
    <source>
        <dbReference type="ARBA" id="ARBA00022764"/>
    </source>
</evidence>
<evidence type="ECO:0000256" key="16">
    <source>
        <dbReference type="PIRSR" id="PIRSR611782-2"/>
    </source>
</evidence>
<keyword evidence="11 20" id="KW-0378">Hydrolase</keyword>
<dbReference type="RefSeq" id="WP_013835438.1">
    <property type="nucleotide sequence ID" value="NC_015581.1"/>
</dbReference>
<keyword evidence="10" id="KW-0574">Periplasm</keyword>
<evidence type="ECO:0000313" key="20">
    <source>
        <dbReference type="EMBL" id="AEG31660.1"/>
    </source>
</evidence>
<dbReference type="Pfam" id="PF13180">
    <property type="entry name" value="PDZ_2"/>
    <property type="match status" value="1"/>
</dbReference>
<dbReference type="PRINTS" id="PR00834">
    <property type="entry name" value="PROTEASES2C"/>
</dbReference>
<evidence type="ECO:0000256" key="2">
    <source>
        <dbReference type="ARBA" id="ARBA00002610"/>
    </source>
</evidence>
<keyword evidence="8 18" id="KW-0732">Signal</keyword>
<proteinExistence type="inferred from homology"/>
<evidence type="ECO:0000256" key="15">
    <source>
        <dbReference type="PIRSR" id="PIRSR611782-1"/>
    </source>
</evidence>
<dbReference type="OrthoDB" id="9758917at2"/>
<dbReference type="SMART" id="SM00228">
    <property type="entry name" value="PDZ"/>
    <property type="match status" value="2"/>
</dbReference>
<comment type="function">
    <text evidence="2">Might be efficient in the degradation of transiently denatured and unfolded proteins which accumulate in the periplasm following stress conditions.</text>
</comment>
<reference evidence="20 21" key="1">
    <citation type="submission" date="2011-05" db="EMBL/GenBank/DDBJ databases">
        <title>Complete sequence of Thioalkalimicrobium cyclicum ALM1.</title>
        <authorList>
            <consortium name="US DOE Joint Genome Institute"/>
            <person name="Lucas S."/>
            <person name="Han J."/>
            <person name="Lapidus A."/>
            <person name="Cheng J.-F."/>
            <person name="Goodwin L."/>
            <person name="Pitluck S."/>
            <person name="Peters L."/>
            <person name="Mikhailova N."/>
            <person name="Davenport K."/>
            <person name="Han C."/>
            <person name="Tapia R."/>
            <person name="Land M."/>
            <person name="Hauser L."/>
            <person name="Kyrpides N."/>
            <person name="Ivanova N."/>
            <person name="Pagani I."/>
            <person name="Kappler U."/>
            <person name="Woyke T."/>
        </authorList>
    </citation>
    <scope>NUCLEOTIDE SEQUENCE [LARGE SCALE GENOMIC DNA]</scope>
    <source>
        <strain evidence="21">DSM 14477 / JCM 11371 / ALM1</strain>
    </source>
</reference>
<name>F6DCS4_THICA</name>
<dbReference type="NCBIfam" id="TIGR02037">
    <property type="entry name" value="degP_htrA_DO"/>
    <property type="match status" value="1"/>
</dbReference>
<dbReference type="FunFam" id="2.40.10.120:FF:000007">
    <property type="entry name" value="Periplasmic serine endoprotease DegP-like"/>
    <property type="match status" value="1"/>
</dbReference>
<dbReference type="SUPFAM" id="SSF50156">
    <property type="entry name" value="PDZ domain-like"/>
    <property type="match status" value="2"/>
</dbReference>
<dbReference type="Gene3D" id="2.40.10.120">
    <property type="match status" value="1"/>
</dbReference>
<accession>F6DCS4</accession>
<dbReference type="PROSITE" id="PS50106">
    <property type="entry name" value="PDZ"/>
    <property type="match status" value="1"/>
</dbReference>
<evidence type="ECO:0000256" key="3">
    <source>
        <dbReference type="ARBA" id="ARBA00004418"/>
    </source>
</evidence>
<feature type="active site" description="Charge relay system" evidence="15">
    <location>
        <position position="223"/>
    </location>
</feature>
<sequence length="476" mass="51818">MKQAIKRLLVLSCVALPLWLPAKSFAQTPASFPDFTQLVEQNHQAVVNISTTRTERRNTQQPQGQIPPQFRGMPEEFLRHFFGFDPRQESQPRRGPERRAQSVGSGFIISDDGYILTNHHVIDDADTIIVRLSNRKEYQAELIGSDPRTDVALLKVDAEALPVVQIGNSEELRVGAWVLAIGAPFGLDYTVTKGIVSAKGRNLPDDSYVPFIQTDVAINPGNSGGPLINLNGEVIGINAQIFTRSGGFMGLSFAIPIEIAMNVVEQLRETGQVARGYLGVQVQEVTSDLARSFNMDSPQGALVAQAFPGSPAERAGIQSGDIILKFNDKVIEKSTDLPPAVGITPITKESEVLILRQGEEIIIRTQLAPLDNMASASTQSAPAMSSEVLNVMLRPLDSEQLQELSIPFGVEIEQMREGLASRSGLIQGDILVSINFQPLRSIEDVDKVLSAVPAGQSVPLRVIRNGRSNFIALTLE</sequence>
<keyword evidence="13" id="KW-0346">Stress response</keyword>
<dbReference type="CDD" id="cd10839">
    <property type="entry name" value="cpPDZ1_DegP-like"/>
    <property type="match status" value="1"/>
</dbReference>
<evidence type="ECO:0000256" key="4">
    <source>
        <dbReference type="ARBA" id="ARBA00010541"/>
    </source>
</evidence>
<keyword evidence="12" id="KW-0720">Serine protease</keyword>
<feature type="domain" description="PDZ" evidence="19">
    <location>
        <begin position="263"/>
        <end position="332"/>
    </location>
</feature>
<gene>
    <name evidence="20" type="ordered locus">Thicy_0888</name>
</gene>
<comment type="subcellular location">
    <subcellularLocation>
        <location evidence="3">Periplasm</location>
    </subcellularLocation>
</comment>
<dbReference type="Pfam" id="PF13365">
    <property type="entry name" value="Trypsin_2"/>
    <property type="match status" value="1"/>
</dbReference>
<evidence type="ECO:0000256" key="7">
    <source>
        <dbReference type="ARBA" id="ARBA00022670"/>
    </source>
</evidence>
<evidence type="ECO:0000256" key="17">
    <source>
        <dbReference type="SAM" id="MobiDB-lite"/>
    </source>
</evidence>
<feature type="region of interest" description="Disordered" evidence="17">
    <location>
        <begin position="51"/>
        <end position="70"/>
    </location>
</feature>
<dbReference type="GO" id="GO:0042597">
    <property type="term" value="C:periplasmic space"/>
    <property type="evidence" value="ECO:0007669"/>
    <property type="project" value="UniProtKB-SubCell"/>
</dbReference>
<dbReference type="EMBL" id="CP002776">
    <property type="protein sequence ID" value="AEG31660.1"/>
    <property type="molecule type" value="Genomic_DNA"/>
</dbReference>
<dbReference type="GO" id="GO:0006508">
    <property type="term" value="P:proteolysis"/>
    <property type="evidence" value="ECO:0007669"/>
    <property type="project" value="UniProtKB-KW"/>
</dbReference>
<keyword evidence="9" id="KW-0677">Repeat</keyword>
<dbReference type="PANTHER" id="PTHR22939:SF130">
    <property type="entry name" value="PERIPLASMIC SERINE ENDOPROTEASE DEGP-LIKE-RELATED"/>
    <property type="match status" value="1"/>
</dbReference>
<dbReference type="InterPro" id="IPR009003">
    <property type="entry name" value="Peptidase_S1_PA"/>
</dbReference>
<dbReference type="Gene3D" id="2.30.42.10">
    <property type="match status" value="2"/>
</dbReference>
<comment type="catalytic activity">
    <reaction evidence="1">
        <text>Acts on substrates that are at least partially unfolded. The cleavage site P1 residue is normally between a pair of hydrophobic residues, such as Val-|-Val.</text>
        <dbReference type="EC" id="3.4.21.107"/>
    </reaction>
</comment>
<evidence type="ECO:0000256" key="12">
    <source>
        <dbReference type="ARBA" id="ARBA00022825"/>
    </source>
</evidence>
<feature type="chain" id="PRO_5038999647" description="Probable periplasmic serine endoprotease DegP-like" evidence="18">
    <location>
        <begin position="27"/>
        <end position="476"/>
    </location>
</feature>
<dbReference type="SUPFAM" id="SSF50494">
    <property type="entry name" value="Trypsin-like serine proteases"/>
    <property type="match status" value="1"/>
</dbReference>
<feature type="active site" description="Charge relay system" evidence="15">
    <location>
        <position position="120"/>
    </location>
</feature>
<evidence type="ECO:0000256" key="8">
    <source>
        <dbReference type="ARBA" id="ARBA00022729"/>
    </source>
</evidence>
<dbReference type="eggNOG" id="COG0265">
    <property type="taxonomic scope" value="Bacteria"/>
</dbReference>
<evidence type="ECO:0000256" key="5">
    <source>
        <dbReference type="ARBA" id="ARBA00013035"/>
    </source>
</evidence>
<evidence type="ECO:0000256" key="1">
    <source>
        <dbReference type="ARBA" id="ARBA00001772"/>
    </source>
</evidence>
<comment type="similarity">
    <text evidence="4">Belongs to the peptidase S1C family.</text>
</comment>
<dbReference type="InterPro" id="IPR001478">
    <property type="entry name" value="PDZ"/>
</dbReference>
<feature type="active site" description="Charge relay system" evidence="15">
    <location>
        <position position="150"/>
    </location>
</feature>
<dbReference type="Pfam" id="PF17820">
    <property type="entry name" value="PDZ_6"/>
    <property type="match status" value="1"/>
</dbReference>
<keyword evidence="7 20" id="KW-0645">Protease</keyword>
<evidence type="ECO:0000256" key="14">
    <source>
        <dbReference type="ARBA" id="ARBA00032850"/>
    </source>
</evidence>
<dbReference type="InterPro" id="IPR001940">
    <property type="entry name" value="Peptidase_S1C"/>
</dbReference>
<dbReference type="HOGENOM" id="CLU_020120_1_0_6"/>
<organism evidence="20 21">
    <name type="scientific">Thiomicrospira cyclica (strain DSM 14477 / JCM 11371 / ALM1)</name>
    <name type="common">Thioalkalimicrobium cyclicum</name>
    <dbReference type="NCBI Taxonomy" id="717773"/>
    <lineage>
        <taxon>Bacteria</taxon>
        <taxon>Pseudomonadati</taxon>
        <taxon>Pseudomonadota</taxon>
        <taxon>Gammaproteobacteria</taxon>
        <taxon>Thiotrichales</taxon>
        <taxon>Piscirickettsiaceae</taxon>
        <taxon>Thiomicrospira</taxon>
    </lineage>
</organism>
<dbReference type="GO" id="GO:0004252">
    <property type="term" value="F:serine-type endopeptidase activity"/>
    <property type="evidence" value="ECO:0007669"/>
    <property type="project" value="InterPro"/>
</dbReference>
<protein>
    <recommendedName>
        <fullName evidence="6">Probable periplasmic serine endoprotease DegP-like</fullName>
        <ecNumber evidence="5">3.4.21.107</ecNumber>
    </recommendedName>
    <alternativeName>
        <fullName evidence="14">Protease Do</fullName>
    </alternativeName>
</protein>
<dbReference type="InterPro" id="IPR041489">
    <property type="entry name" value="PDZ_6"/>
</dbReference>
<feature type="binding site" evidence="16">
    <location>
        <position position="150"/>
    </location>
    <ligand>
        <name>substrate</name>
    </ligand>
</feature>
<evidence type="ECO:0000259" key="19">
    <source>
        <dbReference type="PROSITE" id="PS50106"/>
    </source>
</evidence>
<dbReference type="PANTHER" id="PTHR22939">
    <property type="entry name" value="SERINE PROTEASE FAMILY S1C HTRA-RELATED"/>
    <property type="match status" value="1"/>
</dbReference>
<evidence type="ECO:0000256" key="13">
    <source>
        <dbReference type="ARBA" id="ARBA00023016"/>
    </source>
</evidence>
<feature type="binding site" evidence="16">
    <location>
        <position position="120"/>
    </location>
    <ligand>
        <name>substrate</name>
    </ligand>
</feature>
<evidence type="ECO:0000256" key="11">
    <source>
        <dbReference type="ARBA" id="ARBA00022801"/>
    </source>
</evidence>
<evidence type="ECO:0000256" key="6">
    <source>
        <dbReference type="ARBA" id="ARBA00013958"/>
    </source>
</evidence>
<evidence type="ECO:0000256" key="9">
    <source>
        <dbReference type="ARBA" id="ARBA00022737"/>
    </source>
</evidence>
<feature type="binding site" evidence="16">
    <location>
        <begin position="221"/>
        <end position="223"/>
    </location>
    <ligand>
        <name>substrate</name>
    </ligand>
</feature>
<dbReference type="STRING" id="717773.Thicy_0888"/>
<dbReference type="InterPro" id="IPR036034">
    <property type="entry name" value="PDZ_sf"/>
</dbReference>
<evidence type="ECO:0000313" key="21">
    <source>
        <dbReference type="Proteomes" id="UP000009232"/>
    </source>
</evidence>
<dbReference type="Proteomes" id="UP000009232">
    <property type="component" value="Chromosome"/>
</dbReference>
<dbReference type="AlphaFoldDB" id="F6DCS4"/>
<dbReference type="InterPro" id="IPR011782">
    <property type="entry name" value="Pept_S1C_Do"/>
</dbReference>
<feature type="signal peptide" evidence="18">
    <location>
        <begin position="1"/>
        <end position="26"/>
    </location>
</feature>